<dbReference type="SUPFAM" id="SSF144232">
    <property type="entry name" value="HIT/MYND zinc finger-like"/>
    <property type="match status" value="1"/>
</dbReference>
<dbReference type="Pfam" id="PF01753">
    <property type="entry name" value="zf-MYND"/>
    <property type="match status" value="1"/>
</dbReference>
<evidence type="ECO:0000313" key="7">
    <source>
        <dbReference type="Proteomes" id="UP000250266"/>
    </source>
</evidence>
<sequence>MASPSLSTSHYGVRLNFKDSLFTMLMNFSGLQGRHLRIFVIEQPDNGGAHAIFFVKDLLLDPSNATVIIDGAVLVLSDKLYEQTRPFMASLSSQTFRNFKINEDELKLWKYMIPAYIGRCRQWENLPGCEYKVPNKVPLAYEHGKQVLCSCGNGKLPPDFITGIPKWEMVAKYSVRVAISPSFSAPFVEKIYDSSAMFTCPVCELEQVCGACGKKKGKNGQHLMVCARCRNAKYCSKACQTEDWKEQKQSCVSNS</sequence>
<evidence type="ECO:0000256" key="4">
    <source>
        <dbReference type="PROSITE-ProRule" id="PRU00134"/>
    </source>
</evidence>
<feature type="domain" description="MYND-type" evidence="5">
    <location>
        <begin position="209"/>
        <end position="251"/>
    </location>
</feature>
<dbReference type="AlphaFoldDB" id="A0A8E2E3A4"/>
<dbReference type="EMBL" id="KV745203">
    <property type="protein sequence ID" value="OCK76512.1"/>
    <property type="molecule type" value="Genomic_DNA"/>
</dbReference>
<organism evidence="6 7">
    <name type="scientific">Lepidopterella palustris CBS 459.81</name>
    <dbReference type="NCBI Taxonomy" id="1314670"/>
    <lineage>
        <taxon>Eukaryota</taxon>
        <taxon>Fungi</taxon>
        <taxon>Dikarya</taxon>
        <taxon>Ascomycota</taxon>
        <taxon>Pezizomycotina</taxon>
        <taxon>Dothideomycetes</taxon>
        <taxon>Pleosporomycetidae</taxon>
        <taxon>Mytilinidiales</taxon>
        <taxon>Argynnaceae</taxon>
        <taxon>Lepidopterella</taxon>
    </lineage>
</organism>
<reference evidence="6 7" key="1">
    <citation type="journal article" date="2016" name="Nat. Commun.">
        <title>Ectomycorrhizal ecology is imprinted in the genome of the dominant symbiotic fungus Cenococcum geophilum.</title>
        <authorList>
            <consortium name="DOE Joint Genome Institute"/>
            <person name="Peter M."/>
            <person name="Kohler A."/>
            <person name="Ohm R.A."/>
            <person name="Kuo A."/>
            <person name="Krutzmann J."/>
            <person name="Morin E."/>
            <person name="Arend M."/>
            <person name="Barry K.W."/>
            <person name="Binder M."/>
            <person name="Choi C."/>
            <person name="Clum A."/>
            <person name="Copeland A."/>
            <person name="Grisel N."/>
            <person name="Haridas S."/>
            <person name="Kipfer T."/>
            <person name="LaButti K."/>
            <person name="Lindquist E."/>
            <person name="Lipzen A."/>
            <person name="Maire R."/>
            <person name="Meier B."/>
            <person name="Mihaltcheva S."/>
            <person name="Molinier V."/>
            <person name="Murat C."/>
            <person name="Poggeler S."/>
            <person name="Quandt C.A."/>
            <person name="Sperisen C."/>
            <person name="Tritt A."/>
            <person name="Tisserant E."/>
            <person name="Crous P.W."/>
            <person name="Henrissat B."/>
            <person name="Nehls U."/>
            <person name="Egli S."/>
            <person name="Spatafora J.W."/>
            <person name="Grigoriev I.V."/>
            <person name="Martin F.M."/>
        </authorList>
    </citation>
    <scope>NUCLEOTIDE SEQUENCE [LARGE SCALE GENOMIC DNA]</scope>
    <source>
        <strain evidence="6 7">CBS 459.81</strain>
    </source>
</reference>
<evidence type="ECO:0000256" key="1">
    <source>
        <dbReference type="ARBA" id="ARBA00022723"/>
    </source>
</evidence>
<keyword evidence="3" id="KW-0862">Zinc</keyword>
<protein>
    <recommendedName>
        <fullName evidence="5">MYND-type domain-containing protein</fullName>
    </recommendedName>
</protein>
<keyword evidence="7" id="KW-1185">Reference proteome</keyword>
<keyword evidence="1" id="KW-0479">Metal-binding</keyword>
<proteinExistence type="predicted"/>
<evidence type="ECO:0000256" key="2">
    <source>
        <dbReference type="ARBA" id="ARBA00022771"/>
    </source>
</evidence>
<evidence type="ECO:0000256" key="3">
    <source>
        <dbReference type="ARBA" id="ARBA00022833"/>
    </source>
</evidence>
<dbReference type="OrthoDB" id="432970at2759"/>
<name>A0A8E2E3A4_9PEZI</name>
<evidence type="ECO:0000259" key="5">
    <source>
        <dbReference type="PROSITE" id="PS50865"/>
    </source>
</evidence>
<gene>
    <name evidence="6" type="ORF">K432DRAFT_408101</name>
</gene>
<dbReference type="GO" id="GO:0008270">
    <property type="term" value="F:zinc ion binding"/>
    <property type="evidence" value="ECO:0007669"/>
    <property type="project" value="UniProtKB-KW"/>
</dbReference>
<dbReference type="Proteomes" id="UP000250266">
    <property type="component" value="Unassembled WGS sequence"/>
</dbReference>
<dbReference type="InterPro" id="IPR002893">
    <property type="entry name" value="Znf_MYND"/>
</dbReference>
<evidence type="ECO:0000313" key="6">
    <source>
        <dbReference type="EMBL" id="OCK76512.1"/>
    </source>
</evidence>
<accession>A0A8E2E3A4</accession>
<dbReference type="Gene3D" id="6.10.140.2220">
    <property type="match status" value="1"/>
</dbReference>
<keyword evidence="2 4" id="KW-0863">Zinc-finger</keyword>
<dbReference type="PROSITE" id="PS50865">
    <property type="entry name" value="ZF_MYND_2"/>
    <property type="match status" value="1"/>
</dbReference>